<dbReference type="AlphaFoldDB" id="A0AAD8CID4"/>
<gene>
    <name evidence="2" type="ORF">AOXY_G33666</name>
</gene>
<dbReference type="Proteomes" id="UP001230051">
    <property type="component" value="Unassembled WGS sequence"/>
</dbReference>
<sequence length="142" mass="15129">MPTGPAESSTEETPTRNAHAGNVTQERRDAASAQGEGGEARTSQWERGTQSHVIRNADAIFVAIEKLAVKLHKLREIEAAHYQLLKTLRHGPVGQGGAGPDQISAQGPRAAVRTRTLDRGAGDGKEGNPTDLLQPETRSTGF</sequence>
<evidence type="ECO:0000256" key="1">
    <source>
        <dbReference type="SAM" id="MobiDB-lite"/>
    </source>
</evidence>
<accession>A0AAD8CID4</accession>
<evidence type="ECO:0000313" key="2">
    <source>
        <dbReference type="EMBL" id="KAK1150637.1"/>
    </source>
</evidence>
<reference evidence="2" key="1">
    <citation type="submission" date="2022-02" db="EMBL/GenBank/DDBJ databases">
        <title>Atlantic sturgeon de novo genome assembly.</title>
        <authorList>
            <person name="Stock M."/>
            <person name="Klopp C."/>
            <person name="Guiguen Y."/>
            <person name="Cabau C."/>
            <person name="Parinello H."/>
            <person name="Santidrian Yebra-Pimentel E."/>
            <person name="Kuhl H."/>
            <person name="Dirks R.P."/>
            <person name="Guessner J."/>
            <person name="Wuertz S."/>
            <person name="Du K."/>
            <person name="Schartl M."/>
        </authorList>
    </citation>
    <scope>NUCLEOTIDE SEQUENCE</scope>
    <source>
        <strain evidence="2">STURGEONOMICS-FGT-2020</strain>
        <tissue evidence="2">Whole blood</tissue>
    </source>
</reference>
<comment type="caution">
    <text evidence="2">The sequence shown here is derived from an EMBL/GenBank/DDBJ whole genome shotgun (WGS) entry which is preliminary data.</text>
</comment>
<protein>
    <submittedName>
        <fullName evidence="2">Rho guanine nucleotide exchange factor 11 isoform X1</fullName>
    </submittedName>
</protein>
<feature type="compositionally biased region" description="Basic and acidic residues" evidence="1">
    <location>
        <begin position="115"/>
        <end position="128"/>
    </location>
</feature>
<proteinExistence type="predicted"/>
<feature type="compositionally biased region" description="Polar residues" evidence="1">
    <location>
        <begin position="1"/>
        <end position="16"/>
    </location>
</feature>
<feature type="compositionally biased region" description="Polar residues" evidence="1">
    <location>
        <begin position="41"/>
        <end position="51"/>
    </location>
</feature>
<evidence type="ECO:0000313" key="3">
    <source>
        <dbReference type="Proteomes" id="UP001230051"/>
    </source>
</evidence>
<keyword evidence="3" id="KW-1185">Reference proteome</keyword>
<feature type="region of interest" description="Disordered" evidence="1">
    <location>
        <begin position="1"/>
        <end position="51"/>
    </location>
</feature>
<dbReference type="EMBL" id="JAGXEW010000057">
    <property type="protein sequence ID" value="KAK1150637.1"/>
    <property type="molecule type" value="Genomic_DNA"/>
</dbReference>
<feature type="region of interest" description="Disordered" evidence="1">
    <location>
        <begin position="93"/>
        <end position="142"/>
    </location>
</feature>
<organism evidence="2 3">
    <name type="scientific">Acipenser oxyrinchus oxyrinchus</name>
    <dbReference type="NCBI Taxonomy" id="40147"/>
    <lineage>
        <taxon>Eukaryota</taxon>
        <taxon>Metazoa</taxon>
        <taxon>Chordata</taxon>
        <taxon>Craniata</taxon>
        <taxon>Vertebrata</taxon>
        <taxon>Euteleostomi</taxon>
        <taxon>Actinopterygii</taxon>
        <taxon>Chondrostei</taxon>
        <taxon>Acipenseriformes</taxon>
        <taxon>Acipenseridae</taxon>
        <taxon>Acipenser</taxon>
    </lineage>
</organism>
<name>A0AAD8CID4_ACIOX</name>